<evidence type="ECO:0000256" key="1">
    <source>
        <dbReference type="SAM" id="MobiDB-lite"/>
    </source>
</evidence>
<dbReference type="InterPro" id="IPR042095">
    <property type="entry name" value="SUMF_sf"/>
</dbReference>
<sequence length="183" mass="20388">MGISISTVFPKVRQKTCVTGWKIYRPLSPLYNGPIEIREDKAVALESIAWYSGNSNGETHPVGEKQPNPWGLYDMLGNVDEWVQDQWRDNYRDAPSDGTPREGLKAGARRVYRSSSWFNLARFVRAAYRFGNGPGLRYGHLGFRCARVHAGQACQGAEPARPRESAEAKRSVARSALEGMGEA</sequence>
<name>A0A450WCK5_9GAMM</name>
<dbReference type="GO" id="GO:0120147">
    <property type="term" value="F:formylglycine-generating oxidase activity"/>
    <property type="evidence" value="ECO:0007669"/>
    <property type="project" value="TreeGrafter"/>
</dbReference>
<evidence type="ECO:0000313" key="3">
    <source>
        <dbReference type="EMBL" id="VFK14735.1"/>
    </source>
</evidence>
<dbReference type="SUPFAM" id="SSF56436">
    <property type="entry name" value="C-type lectin-like"/>
    <property type="match status" value="1"/>
</dbReference>
<feature type="domain" description="Sulfatase-modifying factor enzyme-like" evidence="2">
    <location>
        <begin position="52"/>
        <end position="147"/>
    </location>
</feature>
<feature type="region of interest" description="Disordered" evidence="1">
    <location>
        <begin position="156"/>
        <end position="183"/>
    </location>
</feature>
<dbReference type="Gene3D" id="3.90.1580.10">
    <property type="entry name" value="paralog of FGE (formylglycine-generating enzyme)"/>
    <property type="match status" value="1"/>
</dbReference>
<dbReference type="Pfam" id="PF03781">
    <property type="entry name" value="FGE-sulfatase"/>
    <property type="match status" value="1"/>
</dbReference>
<evidence type="ECO:0000259" key="2">
    <source>
        <dbReference type="Pfam" id="PF03781"/>
    </source>
</evidence>
<dbReference type="PANTHER" id="PTHR23150:SF19">
    <property type="entry name" value="FORMYLGLYCINE-GENERATING ENZYME"/>
    <property type="match status" value="1"/>
</dbReference>
<dbReference type="EMBL" id="CAADFN010000010">
    <property type="protein sequence ID" value="VFK14735.1"/>
    <property type="molecule type" value="Genomic_DNA"/>
</dbReference>
<gene>
    <name evidence="3" type="ORF">BECKLFY1418C_GA0070996_101042</name>
</gene>
<feature type="compositionally biased region" description="Basic and acidic residues" evidence="1">
    <location>
        <begin position="160"/>
        <end position="170"/>
    </location>
</feature>
<dbReference type="InterPro" id="IPR016187">
    <property type="entry name" value="CTDL_fold"/>
</dbReference>
<proteinExistence type="predicted"/>
<dbReference type="InterPro" id="IPR005532">
    <property type="entry name" value="SUMF_dom"/>
</dbReference>
<dbReference type="PANTHER" id="PTHR23150">
    <property type="entry name" value="SULFATASE MODIFYING FACTOR 1, 2"/>
    <property type="match status" value="1"/>
</dbReference>
<organism evidence="3">
    <name type="scientific">Candidatus Kentrum sp. LFY</name>
    <dbReference type="NCBI Taxonomy" id="2126342"/>
    <lineage>
        <taxon>Bacteria</taxon>
        <taxon>Pseudomonadati</taxon>
        <taxon>Pseudomonadota</taxon>
        <taxon>Gammaproteobacteria</taxon>
        <taxon>Candidatus Kentrum</taxon>
    </lineage>
</organism>
<accession>A0A450WCK5</accession>
<dbReference type="InterPro" id="IPR051043">
    <property type="entry name" value="Sulfatase_Mod_Factor_Kinase"/>
</dbReference>
<reference evidence="3" key="1">
    <citation type="submission" date="2019-02" db="EMBL/GenBank/DDBJ databases">
        <authorList>
            <person name="Gruber-Vodicka R. H."/>
            <person name="Seah K. B. B."/>
        </authorList>
    </citation>
    <scope>NUCLEOTIDE SEQUENCE</scope>
    <source>
        <strain evidence="3">BECK_BY7</strain>
    </source>
</reference>
<protein>
    <submittedName>
        <fullName evidence="3">Sulfatase-modifying factor enzyme 1</fullName>
    </submittedName>
</protein>
<dbReference type="AlphaFoldDB" id="A0A450WCK5"/>